<dbReference type="EMBL" id="GBXM01085620">
    <property type="protein sequence ID" value="JAH22957.1"/>
    <property type="molecule type" value="Transcribed_RNA"/>
</dbReference>
<organism evidence="1">
    <name type="scientific">Anguilla anguilla</name>
    <name type="common">European freshwater eel</name>
    <name type="synonym">Muraena anguilla</name>
    <dbReference type="NCBI Taxonomy" id="7936"/>
    <lineage>
        <taxon>Eukaryota</taxon>
        <taxon>Metazoa</taxon>
        <taxon>Chordata</taxon>
        <taxon>Craniata</taxon>
        <taxon>Vertebrata</taxon>
        <taxon>Euteleostomi</taxon>
        <taxon>Actinopterygii</taxon>
        <taxon>Neopterygii</taxon>
        <taxon>Teleostei</taxon>
        <taxon>Anguilliformes</taxon>
        <taxon>Anguillidae</taxon>
        <taxon>Anguilla</taxon>
    </lineage>
</organism>
<proteinExistence type="predicted"/>
<reference evidence="1" key="2">
    <citation type="journal article" date="2015" name="Fish Shellfish Immunol.">
        <title>Early steps in the European eel (Anguilla anguilla)-Vibrio vulnificus interaction in the gills: Role of the RtxA13 toxin.</title>
        <authorList>
            <person name="Callol A."/>
            <person name="Pajuelo D."/>
            <person name="Ebbesson L."/>
            <person name="Teles M."/>
            <person name="MacKenzie S."/>
            <person name="Amaro C."/>
        </authorList>
    </citation>
    <scope>NUCLEOTIDE SEQUENCE</scope>
</reference>
<reference evidence="1" key="1">
    <citation type="submission" date="2014-11" db="EMBL/GenBank/DDBJ databases">
        <authorList>
            <person name="Amaro Gonzalez C."/>
        </authorList>
    </citation>
    <scope>NUCLEOTIDE SEQUENCE</scope>
</reference>
<dbReference type="AlphaFoldDB" id="A0A0E9R2I0"/>
<name>A0A0E9R2I0_ANGAN</name>
<accession>A0A0E9R2I0</accession>
<evidence type="ECO:0000313" key="1">
    <source>
        <dbReference type="EMBL" id="JAH22957.1"/>
    </source>
</evidence>
<sequence length="24" mass="2856">MRFWFNALECMQASCVPAKYTFLV</sequence>
<protein>
    <submittedName>
        <fullName evidence="1">Uncharacterized protein</fullName>
    </submittedName>
</protein>